<dbReference type="InterPro" id="IPR036188">
    <property type="entry name" value="FAD/NAD-bd_sf"/>
</dbReference>
<dbReference type="PRINTS" id="PR00368">
    <property type="entry name" value="FADPNR"/>
</dbReference>
<dbReference type="Pfam" id="PF13454">
    <property type="entry name" value="NAD_binding_9"/>
    <property type="match status" value="1"/>
</dbReference>
<dbReference type="InterPro" id="IPR038732">
    <property type="entry name" value="HpyO/CreE_NAD-binding"/>
</dbReference>
<evidence type="ECO:0000313" key="3">
    <source>
        <dbReference type="Proteomes" id="UP000199555"/>
    </source>
</evidence>
<evidence type="ECO:0000313" key="2">
    <source>
        <dbReference type="EMBL" id="SDL79130.1"/>
    </source>
</evidence>
<dbReference type="InterPro" id="IPR052189">
    <property type="entry name" value="L-asp_N-monooxygenase_NS-form"/>
</dbReference>
<evidence type="ECO:0000259" key="1">
    <source>
        <dbReference type="Pfam" id="PF13454"/>
    </source>
</evidence>
<dbReference type="Gene3D" id="3.50.50.60">
    <property type="entry name" value="FAD/NAD(P)-binding domain"/>
    <property type="match status" value="2"/>
</dbReference>
<feature type="domain" description="FAD-dependent urate hydroxylase HpyO/Asp monooxygenase CreE-like FAD/NAD(P)-binding" evidence="1">
    <location>
        <begin position="23"/>
        <end position="170"/>
    </location>
</feature>
<dbReference type="RefSeq" id="WP_090757289.1">
    <property type="nucleotide sequence ID" value="NZ_FNGE01000024.1"/>
</dbReference>
<accession>A0A1G9MXY2</accession>
<dbReference type="STRING" id="525640.SAMN04487971_12436"/>
<dbReference type="AlphaFoldDB" id="A0A1G9MXY2"/>
<organism evidence="2 3">
    <name type="scientific">Paracoccus chinensis</name>
    <dbReference type="NCBI Taxonomy" id="525640"/>
    <lineage>
        <taxon>Bacteria</taxon>
        <taxon>Pseudomonadati</taxon>
        <taxon>Pseudomonadota</taxon>
        <taxon>Alphaproteobacteria</taxon>
        <taxon>Rhodobacterales</taxon>
        <taxon>Paracoccaceae</taxon>
        <taxon>Paracoccus</taxon>
    </lineage>
</organism>
<dbReference type="OrthoDB" id="101972at2"/>
<dbReference type="EMBL" id="FNGE01000024">
    <property type="protein sequence ID" value="SDL79130.1"/>
    <property type="molecule type" value="Genomic_DNA"/>
</dbReference>
<keyword evidence="3" id="KW-1185">Reference proteome</keyword>
<dbReference type="PANTHER" id="PTHR40254:SF1">
    <property type="entry name" value="BLR0577 PROTEIN"/>
    <property type="match status" value="1"/>
</dbReference>
<name>A0A1G9MXY2_9RHOB</name>
<protein>
    <submittedName>
        <fullName evidence="2">Uncharacterized NAD(P)/FAD-binding protein YdhS</fullName>
    </submittedName>
</protein>
<gene>
    <name evidence="2" type="ORF">SAMN04487971_12436</name>
</gene>
<sequence>MTFFTHNASRPAEPPQAGARHVVVVGGGASGVLMAIHLLERREADFRVTILEGRNMLGCGIAYSTQDPGHLLNTRVSNMSAFARDPDHFRRWLAARPGLPSDELCFVGRATYGAYLSDLLHSWQSGPGRGRLSCIRQTCTGLRRKGGGFVLELESGTSLLADQVILATGHSRLDGDPSGLLTGAWDATPETDPDGRVLIIGTGLSMIDQVLSLLAQGHRGEIVALSRRGLLPREHGPAVPLVLSVADVPLGAPVSALFRWARQLARQAEAQGGSWRDAIDAIRPHVRRLWTGLSTRERARFLRHAVAWWDVHRHRMPPASAERIGKAMARGQLRVMRGAFLSARPGKDSVIAELRLPGEGGCIQLTAARVIDCRGIRRDLRQHGSPVVRDMLAKGQARLDPLQIGLDVEPDCTLRDAAGERIEGLFAIGPVSRAAFWEITAIPDIREQVATLAAAMGRACCVREVG</sequence>
<proteinExistence type="predicted"/>
<reference evidence="3" key="1">
    <citation type="submission" date="2016-10" db="EMBL/GenBank/DDBJ databases">
        <authorList>
            <person name="Varghese N."/>
            <person name="Submissions S."/>
        </authorList>
    </citation>
    <scope>NUCLEOTIDE SEQUENCE [LARGE SCALE GENOMIC DNA]</scope>
    <source>
        <strain evidence="3">CGMCC 1.7655</strain>
    </source>
</reference>
<dbReference type="PANTHER" id="PTHR40254">
    <property type="entry name" value="BLR0577 PROTEIN"/>
    <property type="match status" value="1"/>
</dbReference>
<dbReference type="SUPFAM" id="SSF51905">
    <property type="entry name" value="FAD/NAD(P)-binding domain"/>
    <property type="match status" value="1"/>
</dbReference>
<dbReference type="Proteomes" id="UP000199555">
    <property type="component" value="Unassembled WGS sequence"/>
</dbReference>